<gene>
    <name evidence="1" type="ORF">SAMN04487779_102644</name>
</gene>
<name>A0A1G7BRV5_9PROT</name>
<dbReference type="EMBL" id="FMZX01000026">
    <property type="protein sequence ID" value="SDE28935.1"/>
    <property type="molecule type" value="Genomic_DNA"/>
</dbReference>
<protein>
    <submittedName>
        <fullName evidence="1">Uncharacterized protein</fullName>
    </submittedName>
</protein>
<proteinExistence type="predicted"/>
<keyword evidence="2" id="KW-1185">Reference proteome</keyword>
<organism evidence="1 2">
    <name type="scientific">Belnapia rosea</name>
    <dbReference type="NCBI Taxonomy" id="938405"/>
    <lineage>
        <taxon>Bacteria</taxon>
        <taxon>Pseudomonadati</taxon>
        <taxon>Pseudomonadota</taxon>
        <taxon>Alphaproteobacteria</taxon>
        <taxon>Acetobacterales</taxon>
        <taxon>Roseomonadaceae</taxon>
        <taxon>Belnapia</taxon>
    </lineage>
</organism>
<evidence type="ECO:0000313" key="2">
    <source>
        <dbReference type="Proteomes" id="UP000198925"/>
    </source>
</evidence>
<sequence>MRLALSLAAASTGLFALVAVVLGDLCCPPAGFVAHFAPTAAVAAALDSGGSAERAGEDR</sequence>
<dbReference type="AlphaFoldDB" id="A0A1G7BRV5"/>
<reference evidence="1 2" key="1">
    <citation type="submission" date="2016-10" db="EMBL/GenBank/DDBJ databases">
        <authorList>
            <person name="de Groot N.N."/>
        </authorList>
    </citation>
    <scope>NUCLEOTIDE SEQUENCE [LARGE SCALE GENOMIC DNA]</scope>
    <source>
        <strain evidence="1 2">CPCC 100156</strain>
    </source>
</reference>
<accession>A0A1G7BRV5</accession>
<dbReference type="RefSeq" id="WP_090664963.1">
    <property type="nucleotide sequence ID" value="NZ_FMZX01000026.1"/>
</dbReference>
<evidence type="ECO:0000313" key="1">
    <source>
        <dbReference type="EMBL" id="SDE28935.1"/>
    </source>
</evidence>
<dbReference type="Proteomes" id="UP000198925">
    <property type="component" value="Unassembled WGS sequence"/>
</dbReference>